<dbReference type="InterPro" id="IPR027417">
    <property type="entry name" value="P-loop_NTPase"/>
</dbReference>
<dbReference type="SUPFAM" id="SSF52540">
    <property type="entry name" value="P-loop containing nucleoside triphosphate hydrolases"/>
    <property type="match status" value="1"/>
</dbReference>
<protein>
    <submittedName>
        <fullName evidence="7">ATP-binding cassette domain-containing protein</fullName>
    </submittedName>
</protein>
<evidence type="ECO:0000259" key="6">
    <source>
        <dbReference type="PROSITE" id="PS50893"/>
    </source>
</evidence>
<comment type="caution">
    <text evidence="7">The sequence shown here is derived from an EMBL/GenBank/DDBJ whole genome shotgun (WGS) entry which is preliminary data.</text>
</comment>
<feature type="domain" description="ABC transporter" evidence="6">
    <location>
        <begin position="1"/>
        <end position="225"/>
    </location>
</feature>
<evidence type="ECO:0000256" key="3">
    <source>
        <dbReference type="ARBA" id="ARBA00022737"/>
    </source>
</evidence>
<dbReference type="RefSeq" id="WP_265508738.1">
    <property type="nucleotide sequence ID" value="NZ_JAOTBE010000107.1"/>
</dbReference>
<dbReference type="PANTHER" id="PTHR43790">
    <property type="entry name" value="CARBOHYDRATE TRANSPORT ATP-BINDING PROTEIN MG119-RELATED"/>
    <property type="match status" value="1"/>
</dbReference>
<keyword evidence="2" id="KW-0762">Sugar transport</keyword>
<dbReference type="InterPro" id="IPR050107">
    <property type="entry name" value="ABC_carbohydrate_import_ATPase"/>
</dbReference>
<evidence type="ECO:0000256" key="1">
    <source>
        <dbReference type="ARBA" id="ARBA00022448"/>
    </source>
</evidence>
<dbReference type="PANTHER" id="PTHR43790:SF9">
    <property type="entry name" value="GALACTOFURANOSE TRANSPORTER ATP-BINDING PROTEIN YTFR"/>
    <property type="match status" value="1"/>
</dbReference>
<evidence type="ECO:0000256" key="5">
    <source>
        <dbReference type="ARBA" id="ARBA00022840"/>
    </source>
</evidence>
<name>A0ABV6CGU5_9RHOB</name>
<keyword evidence="4" id="KW-0547">Nucleotide-binding</keyword>
<evidence type="ECO:0000256" key="4">
    <source>
        <dbReference type="ARBA" id="ARBA00022741"/>
    </source>
</evidence>
<proteinExistence type="predicted"/>
<keyword evidence="1" id="KW-0813">Transport</keyword>
<keyword evidence="3" id="KW-0677">Repeat</keyword>
<gene>
    <name evidence="7" type="ORF">ACFFIZ_02490</name>
</gene>
<dbReference type="EMBL" id="JBHLWQ010000024">
    <property type="protein sequence ID" value="MFC0199226.1"/>
    <property type="molecule type" value="Genomic_DNA"/>
</dbReference>
<sequence length="271" mass="30116">MTTLDGVDLDIGLGRMHILAGGNGAGKSALIRFLTGSDRASRGSILIDGRHPVEHPQMFRKIAYVPQELPLFPDVSAAENLFMPSDRTGHGGLVNRRRMEAQAQTYLERFGIEARPSDLVRHISVPDQQHLQITRAWFNRDMKVLILDEPTAALTARKVSVSSRSSAAFRTAITRSSSSLTRWGRCSRSATITHCVQRREGGGRRRGRFDEPRLIRAMSGREVAVDDHFRPDTAVGETLPEVEDLARTMFDDVSFKLRLALPGLWARDGSS</sequence>
<accession>A0ABV6CGU5</accession>
<dbReference type="Proteomes" id="UP001589795">
    <property type="component" value="Unassembled WGS sequence"/>
</dbReference>
<evidence type="ECO:0000256" key="2">
    <source>
        <dbReference type="ARBA" id="ARBA00022597"/>
    </source>
</evidence>
<keyword evidence="5 7" id="KW-0067">ATP-binding</keyword>
<dbReference type="PROSITE" id="PS50893">
    <property type="entry name" value="ABC_TRANSPORTER_2"/>
    <property type="match status" value="1"/>
</dbReference>
<reference evidence="7 8" key="1">
    <citation type="submission" date="2024-09" db="EMBL/GenBank/DDBJ databases">
        <authorList>
            <person name="Sun Q."/>
            <person name="Mori K."/>
        </authorList>
    </citation>
    <scope>NUCLEOTIDE SEQUENCE [LARGE SCALE GENOMIC DNA]</scope>
    <source>
        <strain evidence="7 8">CCM 7904</strain>
    </source>
</reference>
<keyword evidence="8" id="KW-1185">Reference proteome</keyword>
<evidence type="ECO:0000313" key="7">
    <source>
        <dbReference type="EMBL" id="MFC0199226.1"/>
    </source>
</evidence>
<evidence type="ECO:0000313" key="8">
    <source>
        <dbReference type="Proteomes" id="UP001589795"/>
    </source>
</evidence>
<organism evidence="7 8">
    <name type="scientific">Paracoccus rhizosphaerae</name>
    <dbReference type="NCBI Taxonomy" id="1133347"/>
    <lineage>
        <taxon>Bacteria</taxon>
        <taxon>Pseudomonadati</taxon>
        <taxon>Pseudomonadota</taxon>
        <taxon>Alphaproteobacteria</taxon>
        <taxon>Rhodobacterales</taxon>
        <taxon>Paracoccaceae</taxon>
        <taxon>Paracoccus</taxon>
    </lineage>
</organism>
<dbReference type="Pfam" id="PF00005">
    <property type="entry name" value="ABC_tran"/>
    <property type="match status" value="1"/>
</dbReference>
<dbReference type="InterPro" id="IPR003439">
    <property type="entry name" value="ABC_transporter-like_ATP-bd"/>
</dbReference>
<dbReference type="GO" id="GO:0005524">
    <property type="term" value="F:ATP binding"/>
    <property type="evidence" value="ECO:0007669"/>
    <property type="project" value="UniProtKB-KW"/>
</dbReference>
<dbReference type="Gene3D" id="3.40.50.300">
    <property type="entry name" value="P-loop containing nucleotide triphosphate hydrolases"/>
    <property type="match status" value="1"/>
</dbReference>